<dbReference type="PANTHER" id="PTHR45947:SF3">
    <property type="entry name" value="SULFOQUINOVOSYL TRANSFERASE SQD2"/>
    <property type="match status" value="1"/>
</dbReference>
<dbReference type="AlphaFoldDB" id="A0A6V8PLY7"/>
<dbReference type="Proteomes" id="UP000568877">
    <property type="component" value="Unassembled WGS sequence"/>
</dbReference>
<evidence type="ECO:0000259" key="3">
    <source>
        <dbReference type="Pfam" id="PF00534"/>
    </source>
</evidence>
<reference evidence="5 6" key="1">
    <citation type="journal article" date="2020" name="Front. Microbiol.">
        <title>Single-cell genomics of novel Actinobacteria with the Wood-Ljungdahl pathway discovered in a serpentinizing system.</title>
        <authorList>
            <person name="Merino N."/>
            <person name="Kawai M."/>
            <person name="Boyd E.S."/>
            <person name="Colman D.R."/>
            <person name="McGlynn S.E."/>
            <person name="Nealson K.H."/>
            <person name="Kurokawa K."/>
            <person name="Hongoh Y."/>
        </authorList>
    </citation>
    <scope>NUCLEOTIDE SEQUENCE [LARGE SCALE GENOMIC DNA]</scope>
    <source>
        <strain evidence="5 6">S42</strain>
    </source>
</reference>
<keyword evidence="1" id="KW-0328">Glycosyltransferase</keyword>
<sequence>MKIGIFTCNYRPLLSGPTTSIDAFTGEFRKLGHEVYIFAPWHPDQEDDGYVFRYPSIPAFVSPRFRLPITFSLRVDGIAREIGLNLIHAHHPWLLGPHGANLAKKLGIPLVFTHHSIYENFYHYIPLPKSVVRWGSIQRSISFANKSDLVIVPTRSVYELVMARGVKAKVEIVPTGLDLSRFQDLNPQAVRDRYGISGDKKLVLYLGRMSREKGVDFILRSFHHLLARRRDVLLMLTGDLENREIPDLIDQLDISRYVILTGAVPYDQIQHYYAAANVFAFASYGETQGLVLVEAMGAGTPVVAVDAIGVRDLVQSGSNGFLAPRDATVFNERIEAILDNQELHQRLSQGGLKTSQLYSIDHLAKRMLELYGELIEERKAADGAPGCNTLA</sequence>
<comment type="caution">
    <text evidence="5">The sequence shown here is derived from an EMBL/GenBank/DDBJ whole genome shotgun (WGS) entry which is preliminary data.</text>
</comment>
<evidence type="ECO:0000313" key="6">
    <source>
        <dbReference type="Proteomes" id="UP000568877"/>
    </source>
</evidence>
<keyword evidence="2" id="KW-0808">Transferase</keyword>
<dbReference type="Gene3D" id="3.40.50.2000">
    <property type="entry name" value="Glycogen Phosphorylase B"/>
    <property type="match status" value="2"/>
</dbReference>
<evidence type="ECO:0000313" key="5">
    <source>
        <dbReference type="EMBL" id="GFP31851.1"/>
    </source>
</evidence>
<protein>
    <recommendedName>
        <fullName evidence="7">1,2-diacylglycerol 3-alpha-glucosyltransferase</fullName>
    </recommendedName>
</protein>
<gene>
    <name evidence="5" type="ORF">HKBW3S42_00157</name>
</gene>
<dbReference type="GO" id="GO:1901137">
    <property type="term" value="P:carbohydrate derivative biosynthetic process"/>
    <property type="evidence" value="ECO:0007669"/>
    <property type="project" value="UniProtKB-ARBA"/>
</dbReference>
<accession>A0A6V8PLY7</accession>
<organism evidence="5 6">
    <name type="scientific">Candidatus Hakubella thermalkaliphila</name>
    <dbReference type="NCBI Taxonomy" id="2754717"/>
    <lineage>
        <taxon>Bacteria</taxon>
        <taxon>Bacillati</taxon>
        <taxon>Actinomycetota</taxon>
        <taxon>Actinomycetota incertae sedis</taxon>
        <taxon>Candidatus Hakubellales</taxon>
        <taxon>Candidatus Hakubellaceae</taxon>
        <taxon>Candidatus Hakubella</taxon>
    </lineage>
</organism>
<name>A0A6V8PLY7_9ACTN</name>
<feature type="domain" description="Glycosyltransferase subfamily 4-like N-terminal" evidence="4">
    <location>
        <begin position="16"/>
        <end position="181"/>
    </location>
</feature>
<dbReference type="InterPro" id="IPR001296">
    <property type="entry name" value="Glyco_trans_1"/>
</dbReference>
<proteinExistence type="predicted"/>
<evidence type="ECO:0008006" key="7">
    <source>
        <dbReference type="Google" id="ProtNLM"/>
    </source>
</evidence>
<feature type="domain" description="Glycosyl transferase family 1" evidence="3">
    <location>
        <begin position="191"/>
        <end position="351"/>
    </location>
</feature>
<evidence type="ECO:0000256" key="1">
    <source>
        <dbReference type="ARBA" id="ARBA00022676"/>
    </source>
</evidence>
<dbReference type="Pfam" id="PF00534">
    <property type="entry name" value="Glycos_transf_1"/>
    <property type="match status" value="1"/>
</dbReference>
<evidence type="ECO:0000259" key="4">
    <source>
        <dbReference type="Pfam" id="PF13439"/>
    </source>
</evidence>
<dbReference type="Pfam" id="PF13439">
    <property type="entry name" value="Glyco_transf_4"/>
    <property type="match status" value="1"/>
</dbReference>
<dbReference type="InterPro" id="IPR050194">
    <property type="entry name" value="Glycosyltransferase_grp1"/>
</dbReference>
<dbReference type="InterPro" id="IPR028098">
    <property type="entry name" value="Glyco_trans_4-like_N"/>
</dbReference>
<dbReference type="PANTHER" id="PTHR45947">
    <property type="entry name" value="SULFOQUINOVOSYL TRANSFERASE SQD2"/>
    <property type="match status" value="1"/>
</dbReference>
<dbReference type="SUPFAM" id="SSF53756">
    <property type="entry name" value="UDP-Glycosyltransferase/glycogen phosphorylase"/>
    <property type="match status" value="1"/>
</dbReference>
<dbReference type="EMBL" id="BLSA01000010">
    <property type="protein sequence ID" value="GFP31851.1"/>
    <property type="molecule type" value="Genomic_DNA"/>
</dbReference>
<evidence type="ECO:0000256" key="2">
    <source>
        <dbReference type="ARBA" id="ARBA00022679"/>
    </source>
</evidence>
<dbReference type="GO" id="GO:0016757">
    <property type="term" value="F:glycosyltransferase activity"/>
    <property type="evidence" value="ECO:0007669"/>
    <property type="project" value="UniProtKB-KW"/>
</dbReference>